<keyword evidence="5" id="KW-1185">Reference proteome</keyword>
<dbReference type="InterPro" id="IPR002168">
    <property type="entry name" value="Lipase_GDXG_HIS_AS"/>
</dbReference>
<proteinExistence type="inferred from homology"/>
<evidence type="ECO:0000256" key="2">
    <source>
        <dbReference type="ARBA" id="ARBA00022801"/>
    </source>
</evidence>
<dbReference type="SUPFAM" id="SSF53474">
    <property type="entry name" value="alpha/beta-Hydrolases"/>
    <property type="match status" value="1"/>
</dbReference>
<dbReference type="InterPro" id="IPR013094">
    <property type="entry name" value="AB_hydrolase_3"/>
</dbReference>
<feature type="domain" description="Alpha/beta hydrolase fold-3" evidence="3">
    <location>
        <begin position="70"/>
        <end position="270"/>
    </location>
</feature>
<dbReference type="Gene3D" id="3.40.50.1820">
    <property type="entry name" value="alpha/beta hydrolase"/>
    <property type="match status" value="1"/>
</dbReference>
<evidence type="ECO:0000313" key="4">
    <source>
        <dbReference type="EMBL" id="MDT0263557.1"/>
    </source>
</evidence>
<evidence type="ECO:0000313" key="5">
    <source>
        <dbReference type="Proteomes" id="UP001183176"/>
    </source>
</evidence>
<dbReference type="InterPro" id="IPR029058">
    <property type="entry name" value="AB_hydrolase_fold"/>
</dbReference>
<name>A0ABU2JF57_9ACTN</name>
<dbReference type="PROSITE" id="PS01173">
    <property type="entry name" value="LIPASE_GDXG_HIS"/>
    <property type="match status" value="1"/>
</dbReference>
<dbReference type="Proteomes" id="UP001183176">
    <property type="component" value="Unassembled WGS sequence"/>
</dbReference>
<dbReference type="InterPro" id="IPR050300">
    <property type="entry name" value="GDXG_lipolytic_enzyme"/>
</dbReference>
<keyword evidence="2 4" id="KW-0378">Hydrolase</keyword>
<sequence>MSKQQRDALDALMRGWPLDLGGELTTQRPLMQQMMTSHPLPEDVTTEPGELGGVPVVTVDVAGAHPTRVLLYLHGGAYAMGSAAAAAGLASELSRRVGIRAVSVDYRLAPEHPFPAALDDALAAYRGLLDSGVDADRIVLAGESAGAGLAVALMTAIRDKGLEQPRRAVLLSPWADLALTGASMSDRAKLDPALTADALRRRAADYLGDTTPMDPSASPIHADLAGLPPLLIEVGSHEILLDDAVRLAARAARGEVDVTLHVTPGVPHVFPGFAAALDEGAEALDRAASFLRAAFAT</sequence>
<dbReference type="RefSeq" id="WP_311424703.1">
    <property type="nucleotide sequence ID" value="NZ_JAVREH010000043.1"/>
</dbReference>
<evidence type="ECO:0000259" key="3">
    <source>
        <dbReference type="Pfam" id="PF07859"/>
    </source>
</evidence>
<comment type="caution">
    <text evidence="4">The sequence shown here is derived from an EMBL/GenBank/DDBJ whole genome shotgun (WGS) entry which is preliminary data.</text>
</comment>
<reference evidence="5" key="1">
    <citation type="submission" date="2023-07" db="EMBL/GenBank/DDBJ databases">
        <title>30 novel species of actinomycetes from the DSMZ collection.</title>
        <authorList>
            <person name="Nouioui I."/>
        </authorList>
    </citation>
    <scope>NUCLEOTIDE SEQUENCE [LARGE SCALE GENOMIC DNA]</scope>
    <source>
        <strain evidence="5">DSM 44399</strain>
    </source>
</reference>
<evidence type="ECO:0000256" key="1">
    <source>
        <dbReference type="ARBA" id="ARBA00010515"/>
    </source>
</evidence>
<dbReference type="GO" id="GO:0016787">
    <property type="term" value="F:hydrolase activity"/>
    <property type="evidence" value="ECO:0007669"/>
    <property type="project" value="UniProtKB-KW"/>
</dbReference>
<comment type="similarity">
    <text evidence="1">Belongs to the 'GDXG' lipolytic enzyme family.</text>
</comment>
<protein>
    <submittedName>
        <fullName evidence="4">Alpha/beta hydrolase fold domain-containing protein</fullName>
    </submittedName>
</protein>
<organism evidence="4 5">
    <name type="scientific">Jatrophihabitans lederbergiae</name>
    <dbReference type="NCBI Taxonomy" id="3075547"/>
    <lineage>
        <taxon>Bacteria</taxon>
        <taxon>Bacillati</taxon>
        <taxon>Actinomycetota</taxon>
        <taxon>Actinomycetes</taxon>
        <taxon>Jatrophihabitantales</taxon>
        <taxon>Jatrophihabitantaceae</taxon>
        <taxon>Jatrophihabitans</taxon>
    </lineage>
</organism>
<dbReference type="PANTHER" id="PTHR48081">
    <property type="entry name" value="AB HYDROLASE SUPERFAMILY PROTEIN C4A8.06C"/>
    <property type="match status" value="1"/>
</dbReference>
<dbReference type="Pfam" id="PF07859">
    <property type="entry name" value="Abhydrolase_3"/>
    <property type="match status" value="1"/>
</dbReference>
<dbReference type="PANTHER" id="PTHR48081:SF30">
    <property type="entry name" value="ACETYL-HYDROLASE LIPR-RELATED"/>
    <property type="match status" value="1"/>
</dbReference>
<dbReference type="EMBL" id="JAVREH010000043">
    <property type="protein sequence ID" value="MDT0263557.1"/>
    <property type="molecule type" value="Genomic_DNA"/>
</dbReference>
<accession>A0ABU2JF57</accession>
<gene>
    <name evidence="4" type="ORF">RM423_19435</name>
</gene>